<evidence type="ECO:0000313" key="1">
    <source>
        <dbReference type="EMBL" id="MXO73766.1"/>
    </source>
</evidence>
<gene>
    <name evidence="1" type="ORF">GRI40_00825</name>
</gene>
<organism evidence="1 2">
    <name type="scientific">Tsuneonella aeria</name>
    <dbReference type="NCBI Taxonomy" id="1837929"/>
    <lineage>
        <taxon>Bacteria</taxon>
        <taxon>Pseudomonadati</taxon>
        <taxon>Pseudomonadota</taxon>
        <taxon>Alphaproteobacteria</taxon>
        <taxon>Sphingomonadales</taxon>
        <taxon>Erythrobacteraceae</taxon>
        <taxon>Tsuneonella</taxon>
    </lineage>
</organism>
<dbReference type="OrthoDB" id="7573292at2"/>
<name>A0A6I4TB02_9SPHN</name>
<evidence type="ECO:0000313" key="2">
    <source>
        <dbReference type="Proteomes" id="UP000439522"/>
    </source>
</evidence>
<comment type="caution">
    <text evidence="1">The sequence shown here is derived from an EMBL/GenBank/DDBJ whole genome shotgun (WGS) entry which is preliminary data.</text>
</comment>
<dbReference type="RefSeq" id="WP_160609589.1">
    <property type="nucleotide sequence ID" value="NZ_WTZA01000001.1"/>
</dbReference>
<accession>A0A6I4TB02</accession>
<protein>
    <submittedName>
        <fullName evidence="1">Uncharacterized protein</fullName>
    </submittedName>
</protein>
<proteinExistence type="predicted"/>
<reference evidence="1 2" key="1">
    <citation type="submission" date="2019-12" db="EMBL/GenBank/DDBJ databases">
        <title>Genomic-based taxomic classification of the family Erythrobacteraceae.</title>
        <authorList>
            <person name="Xu L."/>
        </authorList>
    </citation>
    <scope>NUCLEOTIDE SEQUENCE [LARGE SCALE GENOMIC DNA]</scope>
    <source>
        <strain evidence="1 2">100921-2</strain>
    </source>
</reference>
<sequence length="58" mass="6546">MEEGFVIDAGDYSMPLVGHWHPGSPQKTWLGLRVEKKAKREIVSWRCTGCGLLENYAP</sequence>
<dbReference type="Proteomes" id="UP000439522">
    <property type="component" value="Unassembled WGS sequence"/>
</dbReference>
<dbReference type="AlphaFoldDB" id="A0A6I4TB02"/>
<keyword evidence="2" id="KW-1185">Reference proteome</keyword>
<dbReference type="EMBL" id="WTZA01000001">
    <property type="protein sequence ID" value="MXO73766.1"/>
    <property type="molecule type" value="Genomic_DNA"/>
</dbReference>